<evidence type="ECO:0000256" key="3">
    <source>
        <dbReference type="ARBA" id="ARBA00022827"/>
    </source>
</evidence>
<dbReference type="EMBL" id="BNCQ01000007">
    <property type="protein sequence ID" value="GIL99955.1"/>
    <property type="molecule type" value="Genomic_DNA"/>
</dbReference>
<accession>A0A8J4G2Z4</accession>
<sequence length="468" mass="50673">QQQEQQQQQPGEAYGLPGDGTATAAGTRGSVRRPYVVARVRSLVQGCLDIGGASPRRYFFQVLRHFADVERERERLSYFATAEGRDDLYRYNQREGRTVLEVLNDFPSASPPLDRMLEAAPPLRPRLFSAASSQRLRGPAAAHLLVALVSYKTPLQRRKTGLCSAYLGRLSSQEGREGKEHLVAVWTETGSMRLPRSPETPLILVGPGTGVAPFRAFLEERYAVLLELQGGKGTALTQKPQPGQEPRGEQDGHGSSQPTQPPQPPLTGNRHSSQQLSRLQAGEQQQQQEHAQGPQVSGVSSNMRPAPCCLFFGCRGRETDFYYREQWEQYMREGVLDPGCGLITAFSRDPLKPAEAAAATVAAPPPPPQEARDGSPTAIATAGGGGGGGSGKVYVTHRIREYGAMLWRQLSEGGAVVFVSGSAKRMPEGVAAAFTDVAAQYGGLDPAAAAAFVRQLQLKGRYHVEAWS</sequence>
<feature type="region of interest" description="Disordered" evidence="5">
    <location>
        <begin position="1"/>
        <end position="27"/>
    </location>
</feature>
<dbReference type="GO" id="GO:0016491">
    <property type="term" value="F:oxidoreductase activity"/>
    <property type="evidence" value="ECO:0007669"/>
    <property type="project" value="UniProtKB-KW"/>
</dbReference>
<evidence type="ECO:0000256" key="5">
    <source>
        <dbReference type="SAM" id="MobiDB-lite"/>
    </source>
</evidence>
<dbReference type="SUPFAM" id="SSF52343">
    <property type="entry name" value="Ferredoxin reductase-like, C-terminal NADP-linked domain"/>
    <property type="match status" value="2"/>
</dbReference>
<dbReference type="Pfam" id="PF00667">
    <property type="entry name" value="FAD_binding_1"/>
    <property type="match status" value="1"/>
</dbReference>
<feature type="non-terminal residue" evidence="7">
    <location>
        <position position="1"/>
    </location>
</feature>
<dbReference type="GO" id="GO:0010181">
    <property type="term" value="F:FMN binding"/>
    <property type="evidence" value="ECO:0007669"/>
    <property type="project" value="TreeGrafter"/>
</dbReference>
<evidence type="ECO:0000256" key="4">
    <source>
        <dbReference type="ARBA" id="ARBA00023002"/>
    </source>
</evidence>
<dbReference type="Gene3D" id="3.40.50.80">
    <property type="entry name" value="Nucleotide-binding domain of ferredoxin-NADP reductase (FNR) module"/>
    <property type="match status" value="1"/>
</dbReference>
<dbReference type="InterPro" id="IPR003097">
    <property type="entry name" value="CysJ-like_FAD-binding"/>
</dbReference>
<evidence type="ECO:0000313" key="8">
    <source>
        <dbReference type="Proteomes" id="UP000722791"/>
    </source>
</evidence>
<dbReference type="AlphaFoldDB" id="A0A8J4G2Z4"/>
<comment type="caution">
    <text evidence="7">The sequence shown here is derived from an EMBL/GenBank/DDBJ whole genome shotgun (WGS) entry which is preliminary data.</text>
</comment>
<gene>
    <name evidence="7" type="ORF">Vretimale_4989</name>
</gene>
<keyword evidence="3" id="KW-0274">FAD</keyword>
<feature type="domain" description="Sulfite reductase [NADPH] flavoprotein alpha-component-like FAD-binding" evidence="6">
    <location>
        <begin position="40"/>
        <end position="166"/>
    </location>
</feature>
<dbReference type="InterPro" id="IPR039261">
    <property type="entry name" value="FNR_nucleotide-bd"/>
</dbReference>
<feature type="compositionally biased region" description="Low complexity" evidence="5">
    <location>
        <begin position="274"/>
        <end position="295"/>
    </location>
</feature>
<evidence type="ECO:0000259" key="6">
    <source>
        <dbReference type="Pfam" id="PF00667"/>
    </source>
</evidence>
<dbReference type="InterPro" id="IPR023173">
    <property type="entry name" value="NADPH_Cyt_P450_Rdtase_alpha"/>
</dbReference>
<dbReference type="Gene3D" id="2.40.30.10">
    <property type="entry name" value="Translation factors"/>
    <property type="match status" value="1"/>
</dbReference>
<reference evidence="7" key="1">
    <citation type="journal article" date="2021" name="Proc. Natl. Acad. Sci. U.S.A.">
        <title>Three genomes in the algal genus Volvox reveal the fate of a haploid sex-determining region after a transition to homothallism.</title>
        <authorList>
            <person name="Yamamoto K."/>
            <person name="Hamaji T."/>
            <person name="Kawai-Toyooka H."/>
            <person name="Matsuzaki R."/>
            <person name="Takahashi F."/>
            <person name="Nishimura Y."/>
            <person name="Kawachi M."/>
            <person name="Noguchi H."/>
            <person name="Minakuchi Y."/>
            <person name="Umen J.G."/>
            <person name="Toyoda A."/>
            <person name="Nozaki H."/>
        </authorList>
    </citation>
    <scope>NUCLEOTIDE SEQUENCE</scope>
    <source>
        <strain evidence="7">NIES-3785</strain>
    </source>
</reference>
<organism evidence="7 8">
    <name type="scientific">Volvox reticuliferus</name>
    <dbReference type="NCBI Taxonomy" id="1737510"/>
    <lineage>
        <taxon>Eukaryota</taxon>
        <taxon>Viridiplantae</taxon>
        <taxon>Chlorophyta</taxon>
        <taxon>core chlorophytes</taxon>
        <taxon>Chlorophyceae</taxon>
        <taxon>CS clade</taxon>
        <taxon>Chlamydomonadales</taxon>
        <taxon>Volvocaceae</taxon>
        <taxon>Volvox</taxon>
    </lineage>
</organism>
<dbReference type="PANTHER" id="PTHR19384">
    <property type="entry name" value="NITRIC OXIDE SYNTHASE-RELATED"/>
    <property type="match status" value="1"/>
</dbReference>
<dbReference type="InterPro" id="IPR001709">
    <property type="entry name" value="Flavoprot_Pyr_Nucl_cyt_Rdtase"/>
</dbReference>
<feature type="region of interest" description="Disordered" evidence="5">
    <location>
        <begin position="233"/>
        <end position="300"/>
    </location>
</feature>
<evidence type="ECO:0000313" key="7">
    <source>
        <dbReference type="EMBL" id="GIL99955.1"/>
    </source>
</evidence>
<dbReference type="GO" id="GO:0050660">
    <property type="term" value="F:flavin adenine dinucleotide binding"/>
    <property type="evidence" value="ECO:0007669"/>
    <property type="project" value="TreeGrafter"/>
</dbReference>
<proteinExistence type="predicted"/>
<dbReference type="Proteomes" id="UP000722791">
    <property type="component" value="Unassembled WGS sequence"/>
</dbReference>
<feature type="region of interest" description="Disordered" evidence="5">
    <location>
        <begin position="360"/>
        <end position="389"/>
    </location>
</feature>
<comment type="cofactor">
    <cofactor evidence="1">
        <name>FAD</name>
        <dbReference type="ChEBI" id="CHEBI:57692"/>
    </cofactor>
</comment>
<dbReference type="PRINTS" id="PR00371">
    <property type="entry name" value="FPNCR"/>
</dbReference>
<dbReference type="PANTHER" id="PTHR19384:SF10">
    <property type="entry name" value="NADPH-DEPENDENT DIFLAVIN OXIDOREDUCTASE 1"/>
    <property type="match status" value="1"/>
</dbReference>
<evidence type="ECO:0000256" key="2">
    <source>
        <dbReference type="ARBA" id="ARBA00022630"/>
    </source>
</evidence>
<protein>
    <recommendedName>
        <fullName evidence="6">Sulfite reductase [NADPH] flavoprotein alpha-component-like FAD-binding domain-containing protein</fullName>
    </recommendedName>
</protein>
<name>A0A8J4G2Z4_9CHLO</name>
<dbReference type="GO" id="GO:0005829">
    <property type="term" value="C:cytosol"/>
    <property type="evidence" value="ECO:0007669"/>
    <property type="project" value="TreeGrafter"/>
</dbReference>
<dbReference type="Gene3D" id="1.20.990.10">
    <property type="entry name" value="NADPH-cytochrome p450 Reductase, Chain A, domain 3"/>
    <property type="match status" value="1"/>
</dbReference>
<keyword evidence="2" id="KW-0285">Flavoprotein</keyword>
<dbReference type="SUPFAM" id="SSF63380">
    <property type="entry name" value="Riboflavin synthase domain-like"/>
    <property type="match status" value="1"/>
</dbReference>
<keyword evidence="4" id="KW-0560">Oxidoreductase</keyword>
<evidence type="ECO:0000256" key="1">
    <source>
        <dbReference type="ARBA" id="ARBA00001974"/>
    </source>
</evidence>
<dbReference type="InterPro" id="IPR017938">
    <property type="entry name" value="Riboflavin_synthase-like_b-brl"/>
</dbReference>